<proteinExistence type="predicted"/>
<accession>A0A345ULT8</accession>
<sequence length="39" mass="4637">MRRNMQSASIRETDRQLYHKFGLNPEEITVIEGMIKRMG</sequence>
<protein>
    <submittedName>
        <fullName evidence="1">Uncharacterized protein</fullName>
    </submittedName>
</protein>
<reference evidence="1 2" key="1">
    <citation type="submission" date="2018-03" db="EMBL/GenBank/DDBJ databases">
        <title>Phenotypic and genomic properties of Cyclonatronum proteinivorum gen. nov., sp. nov., a haloalkaliphilic bacteroidete from soda lakes possessing Na+-translocating rhodopsin.</title>
        <authorList>
            <person name="Toshchakov S.V."/>
            <person name="Korzhenkov A."/>
            <person name="Samarov N.I."/>
            <person name="Kublanov I.V."/>
            <person name="Muntyan M.S."/>
            <person name="Sorokin D.Y."/>
        </authorList>
    </citation>
    <scope>NUCLEOTIDE SEQUENCE [LARGE SCALE GENOMIC DNA]</scope>
    <source>
        <strain evidence="1 2">Omega</strain>
    </source>
</reference>
<organism evidence="1 2">
    <name type="scientific">Cyclonatronum proteinivorum</name>
    <dbReference type="NCBI Taxonomy" id="1457365"/>
    <lineage>
        <taxon>Bacteria</taxon>
        <taxon>Pseudomonadati</taxon>
        <taxon>Balneolota</taxon>
        <taxon>Balneolia</taxon>
        <taxon>Balneolales</taxon>
        <taxon>Cyclonatronaceae</taxon>
        <taxon>Cyclonatronum</taxon>
    </lineage>
</organism>
<dbReference type="EMBL" id="CP027806">
    <property type="protein sequence ID" value="AXJ01440.1"/>
    <property type="molecule type" value="Genomic_DNA"/>
</dbReference>
<name>A0A345ULT8_9BACT</name>
<evidence type="ECO:0000313" key="2">
    <source>
        <dbReference type="Proteomes" id="UP000254808"/>
    </source>
</evidence>
<keyword evidence="2" id="KW-1185">Reference proteome</keyword>
<dbReference type="AlphaFoldDB" id="A0A345ULT8"/>
<dbReference type="Proteomes" id="UP000254808">
    <property type="component" value="Chromosome"/>
</dbReference>
<gene>
    <name evidence="1" type="ORF">CYPRO_2192</name>
</gene>
<evidence type="ECO:0000313" key="1">
    <source>
        <dbReference type="EMBL" id="AXJ01440.1"/>
    </source>
</evidence>
<dbReference type="KEGG" id="cprv:CYPRO_2192"/>